<reference evidence="2 3" key="1">
    <citation type="submission" date="2013-09" db="EMBL/GenBank/DDBJ databases">
        <title>Corchorus capsularis genome sequencing.</title>
        <authorList>
            <person name="Alam M."/>
            <person name="Haque M.S."/>
            <person name="Islam M.S."/>
            <person name="Emdad E.M."/>
            <person name="Islam M.M."/>
            <person name="Ahmed B."/>
            <person name="Halim A."/>
            <person name="Hossen Q.M.M."/>
            <person name="Hossain M.Z."/>
            <person name="Ahmed R."/>
            <person name="Khan M.M."/>
            <person name="Islam R."/>
            <person name="Rashid M.M."/>
            <person name="Khan S.A."/>
            <person name="Rahman M.S."/>
            <person name="Alam M."/>
        </authorList>
    </citation>
    <scope>NUCLEOTIDE SEQUENCE [LARGE SCALE GENOMIC DNA]</scope>
    <source>
        <strain evidence="3">cv. CVL-1</strain>
        <tissue evidence="2">Whole seedling</tissue>
    </source>
</reference>
<sequence length="34" mass="3686">MVIIIGKVGHLDNKEGIGSNETNPKRIGKVPENK</sequence>
<dbReference type="Proteomes" id="UP000188268">
    <property type="component" value="Unassembled WGS sequence"/>
</dbReference>
<name>A0A1R3JHW1_COCAP</name>
<dbReference type="AlphaFoldDB" id="A0A1R3JHW1"/>
<organism evidence="2 3">
    <name type="scientific">Corchorus capsularis</name>
    <name type="common">Jute</name>
    <dbReference type="NCBI Taxonomy" id="210143"/>
    <lineage>
        <taxon>Eukaryota</taxon>
        <taxon>Viridiplantae</taxon>
        <taxon>Streptophyta</taxon>
        <taxon>Embryophyta</taxon>
        <taxon>Tracheophyta</taxon>
        <taxon>Spermatophyta</taxon>
        <taxon>Magnoliopsida</taxon>
        <taxon>eudicotyledons</taxon>
        <taxon>Gunneridae</taxon>
        <taxon>Pentapetalae</taxon>
        <taxon>rosids</taxon>
        <taxon>malvids</taxon>
        <taxon>Malvales</taxon>
        <taxon>Malvaceae</taxon>
        <taxon>Grewioideae</taxon>
        <taxon>Apeibeae</taxon>
        <taxon>Corchorus</taxon>
    </lineage>
</organism>
<proteinExistence type="predicted"/>
<protein>
    <submittedName>
        <fullName evidence="2">Uncharacterized protein</fullName>
    </submittedName>
</protein>
<evidence type="ECO:0000313" key="3">
    <source>
        <dbReference type="Proteomes" id="UP000188268"/>
    </source>
</evidence>
<dbReference type="Gramene" id="OMO94468">
    <property type="protein sequence ID" value="OMO94468"/>
    <property type="gene ID" value="CCACVL1_05992"/>
</dbReference>
<accession>A0A1R3JHW1</accession>
<gene>
    <name evidence="2" type="ORF">CCACVL1_05992</name>
</gene>
<evidence type="ECO:0000256" key="1">
    <source>
        <dbReference type="SAM" id="MobiDB-lite"/>
    </source>
</evidence>
<feature type="region of interest" description="Disordered" evidence="1">
    <location>
        <begin position="12"/>
        <end position="34"/>
    </location>
</feature>
<dbReference type="EMBL" id="AWWV01007848">
    <property type="protein sequence ID" value="OMO94468.1"/>
    <property type="molecule type" value="Genomic_DNA"/>
</dbReference>
<keyword evidence="3" id="KW-1185">Reference proteome</keyword>
<comment type="caution">
    <text evidence="2">The sequence shown here is derived from an EMBL/GenBank/DDBJ whole genome shotgun (WGS) entry which is preliminary data.</text>
</comment>
<evidence type="ECO:0000313" key="2">
    <source>
        <dbReference type="EMBL" id="OMO94468.1"/>
    </source>
</evidence>